<keyword evidence="1" id="KW-0472">Membrane</keyword>
<dbReference type="PANTHER" id="PTHR40078:SF1">
    <property type="entry name" value="INTEGRAL MEMBRANE PROTEIN"/>
    <property type="match status" value="1"/>
</dbReference>
<evidence type="ECO:0000256" key="1">
    <source>
        <dbReference type="SAM" id="Phobius"/>
    </source>
</evidence>
<name>A0A5J5I5Y6_9BACI</name>
<feature type="transmembrane region" description="Helical" evidence="1">
    <location>
        <begin position="179"/>
        <end position="195"/>
    </location>
</feature>
<dbReference type="EMBL" id="VYKL01000005">
    <property type="protein sequence ID" value="KAA9031155.1"/>
    <property type="molecule type" value="Genomic_DNA"/>
</dbReference>
<proteinExistence type="predicted"/>
<dbReference type="RefSeq" id="WP_150438239.1">
    <property type="nucleotide sequence ID" value="NZ_VYKL01000005.1"/>
</dbReference>
<feature type="transmembrane region" description="Helical" evidence="1">
    <location>
        <begin position="80"/>
        <end position="101"/>
    </location>
</feature>
<protein>
    <submittedName>
        <fullName evidence="2">Uncharacterized protein</fullName>
    </submittedName>
</protein>
<keyword evidence="3" id="KW-1185">Reference proteome</keyword>
<keyword evidence="1" id="KW-1133">Transmembrane helix</keyword>
<sequence length="215" mass="24292">MKRLHDNQLWYVCSIVLNALGNSFMIIANLGSSPWAAAGENLSTVLPFSIGVCIILLNFFSFMLSYLMKVPFTVGIIIKSMALTLVFGIMIDVFLYFHHILFVPESIWIRCIYIFIGLNLMAAAVSIYFRTSTVYIPSDYLIKAFGRLMKNYTIGTILCTLIPISISLVIILFQQHVTGLGIGTLTYLFGIGFLIDQYNRWIVIHEVPKQNMLSI</sequence>
<comment type="caution">
    <text evidence="2">The sequence shown here is derived from an EMBL/GenBank/DDBJ whole genome shotgun (WGS) entry which is preliminary data.</text>
</comment>
<dbReference type="AlphaFoldDB" id="A0A5J5I5Y6"/>
<feature type="transmembrane region" description="Helical" evidence="1">
    <location>
        <begin position="152"/>
        <end position="173"/>
    </location>
</feature>
<organism evidence="2 3">
    <name type="scientific">Niallia endozanthoxylica</name>
    <dbReference type="NCBI Taxonomy" id="2036016"/>
    <lineage>
        <taxon>Bacteria</taxon>
        <taxon>Bacillati</taxon>
        <taxon>Bacillota</taxon>
        <taxon>Bacilli</taxon>
        <taxon>Bacillales</taxon>
        <taxon>Bacillaceae</taxon>
        <taxon>Niallia</taxon>
    </lineage>
</organism>
<reference evidence="2 3" key="1">
    <citation type="submission" date="2019-09" db="EMBL/GenBank/DDBJ databases">
        <title>Whole genome sequences of isolates from the Mars Exploration Rovers.</title>
        <authorList>
            <person name="Seuylemezian A."/>
            <person name="Vaishampayan P."/>
        </authorList>
    </citation>
    <scope>NUCLEOTIDE SEQUENCE [LARGE SCALE GENOMIC DNA]</scope>
    <source>
        <strain evidence="2 3">MER_TA_151</strain>
    </source>
</reference>
<feature type="transmembrane region" description="Helical" evidence="1">
    <location>
        <begin position="107"/>
        <end position="131"/>
    </location>
</feature>
<dbReference type="Proteomes" id="UP000326671">
    <property type="component" value="Unassembled WGS sequence"/>
</dbReference>
<dbReference type="OrthoDB" id="2964383at2"/>
<dbReference type="InterPro" id="IPR038750">
    <property type="entry name" value="YczE/YyaS-like"/>
</dbReference>
<dbReference type="Pfam" id="PF19700">
    <property type="entry name" value="DUF6198"/>
    <property type="match status" value="1"/>
</dbReference>
<accession>A0A5J5I5Y6</accession>
<feature type="transmembrane region" description="Helical" evidence="1">
    <location>
        <begin position="48"/>
        <end position="68"/>
    </location>
</feature>
<keyword evidence="1" id="KW-0812">Transmembrane</keyword>
<dbReference type="PANTHER" id="PTHR40078">
    <property type="entry name" value="INTEGRAL MEMBRANE PROTEIN-RELATED"/>
    <property type="match status" value="1"/>
</dbReference>
<evidence type="ECO:0000313" key="2">
    <source>
        <dbReference type="EMBL" id="KAA9031155.1"/>
    </source>
</evidence>
<feature type="transmembrane region" description="Helical" evidence="1">
    <location>
        <begin position="9"/>
        <end position="28"/>
    </location>
</feature>
<gene>
    <name evidence="2" type="ORF">F4V44_01620</name>
</gene>
<evidence type="ECO:0000313" key="3">
    <source>
        <dbReference type="Proteomes" id="UP000326671"/>
    </source>
</evidence>